<keyword evidence="4" id="KW-0479">Metal-binding</keyword>
<keyword evidence="3" id="KW-0808">Transferase</keyword>
<keyword evidence="5" id="KW-0862">Zinc</keyword>
<evidence type="ECO:0000256" key="3">
    <source>
        <dbReference type="ARBA" id="ARBA00022679"/>
    </source>
</evidence>
<sequence>MPTNSSKTGHRAPRKAARRATSTGGWIEHKDGGLRILEATALSRIPWLIHGFSTRPGGVSDLGGEKVLNLGYAEWDTRENVLENRRRFRCAVDALDMMLCGLSQIHSDV</sequence>
<evidence type="ECO:0000256" key="2">
    <source>
        <dbReference type="ARBA" id="ARBA00007353"/>
    </source>
</evidence>
<organism evidence="10 11">
    <name type="scientific">Candidatus Acidiferrum panamense</name>
    <dbReference type="NCBI Taxonomy" id="2741543"/>
    <lineage>
        <taxon>Bacteria</taxon>
        <taxon>Pseudomonadati</taxon>
        <taxon>Acidobacteriota</taxon>
        <taxon>Terriglobia</taxon>
        <taxon>Candidatus Acidiferrales</taxon>
        <taxon>Candidatus Acidiferrum</taxon>
    </lineage>
</organism>
<protein>
    <submittedName>
        <fullName evidence="10">Laccase domain-containing protein</fullName>
    </submittedName>
</protein>
<evidence type="ECO:0000256" key="5">
    <source>
        <dbReference type="ARBA" id="ARBA00022833"/>
    </source>
</evidence>
<dbReference type="Proteomes" id="UP000567293">
    <property type="component" value="Unassembled WGS sequence"/>
</dbReference>
<gene>
    <name evidence="10" type="ORF">HRJ53_03210</name>
</gene>
<dbReference type="SUPFAM" id="SSF64438">
    <property type="entry name" value="CNF1/YfiH-like putative cysteine hydrolases"/>
    <property type="match status" value="1"/>
</dbReference>
<comment type="catalytic activity">
    <reaction evidence="6">
        <text>adenosine + H2O + H(+) = inosine + NH4(+)</text>
        <dbReference type="Rhea" id="RHEA:24408"/>
        <dbReference type="ChEBI" id="CHEBI:15377"/>
        <dbReference type="ChEBI" id="CHEBI:15378"/>
        <dbReference type="ChEBI" id="CHEBI:16335"/>
        <dbReference type="ChEBI" id="CHEBI:17596"/>
        <dbReference type="ChEBI" id="CHEBI:28938"/>
        <dbReference type="EC" id="3.5.4.4"/>
    </reaction>
    <physiologicalReaction direction="left-to-right" evidence="6">
        <dbReference type="Rhea" id="RHEA:24409"/>
    </physiologicalReaction>
</comment>
<dbReference type="GO" id="GO:0017061">
    <property type="term" value="F:S-methyl-5-thioadenosine phosphorylase activity"/>
    <property type="evidence" value="ECO:0007669"/>
    <property type="project" value="UniProtKB-EC"/>
</dbReference>
<evidence type="ECO:0000256" key="8">
    <source>
        <dbReference type="ARBA" id="ARBA00049893"/>
    </source>
</evidence>
<evidence type="ECO:0000256" key="4">
    <source>
        <dbReference type="ARBA" id="ARBA00022723"/>
    </source>
</evidence>
<evidence type="ECO:0000256" key="1">
    <source>
        <dbReference type="ARBA" id="ARBA00000553"/>
    </source>
</evidence>
<comment type="similarity">
    <text evidence="2">Belongs to the purine nucleoside phosphorylase YfiH/LACC1 family.</text>
</comment>
<feature type="region of interest" description="Disordered" evidence="9">
    <location>
        <begin position="1"/>
        <end position="25"/>
    </location>
</feature>
<evidence type="ECO:0000313" key="11">
    <source>
        <dbReference type="Proteomes" id="UP000567293"/>
    </source>
</evidence>
<reference evidence="10" key="1">
    <citation type="submission" date="2020-06" db="EMBL/GenBank/DDBJ databases">
        <title>Legume-microbial interactions unlock mineral nutrients during tropical forest succession.</title>
        <authorList>
            <person name="Epihov D.Z."/>
        </authorList>
    </citation>
    <scope>NUCLEOTIDE SEQUENCE [LARGE SCALE GENOMIC DNA]</scope>
    <source>
        <strain evidence="10">Pan2503</strain>
    </source>
</reference>
<dbReference type="Gene3D" id="3.60.140.10">
    <property type="entry name" value="CNF1/YfiH-like putative cysteine hydrolases"/>
    <property type="match status" value="1"/>
</dbReference>
<evidence type="ECO:0000256" key="7">
    <source>
        <dbReference type="ARBA" id="ARBA00048968"/>
    </source>
</evidence>
<feature type="non-terminal residue" evidence="10">
    <location>
        <position position="109"/>
    </location>
</feature>
<proteinExistence type="inferred from homology"/>
<dbReference type="EMBL" id="JACDQQ010000315">
    <property type="protein sequence ID" value="MBA0083982.1"/>
    <property type="molecule type" value="Genomic_DNA"/>
</dbReference>
<evidence type="ECO:0000256" key="6">
    <source>
        <dbReference type="ARBA" id="ARBA00047989"/>
    </source>
</evidence>
<dbReference type="Pfam" id="PF02578">
    <property type="entry name" value="Cu-oxidase_4"/>
    <property type="match status" value="1"/>
</dbReference>
<dbReference type="InterPro" id="IPR003730">
    <property type="entry name" value="Cu_polyphenol_OxRdtase"/>
</dbReference>
<evidence type="ECO:0000256" key="9">
    <source>
        <dbReference type="SAM" id="MobiDB-lite"/>
    </source>
</evidence>
<comment type="catalytic activity">
    <reaction evidence="8">
        <text>S-methyl-5'-thioadenosine + phosphate = 5-(methylsulfanyl)-alpha-D-ribose 1-phosphate + adenine</text>
        <dbReference type="Rhea" id="RHEA:11852"/>
        <dbReference type="ChEBI" id="CHEBI:16708"/>
        <dbReference type="ChEBI" id="CHEBI:17509"/>
        <dbReference type="ChEBI" id="CHEBI:43474"/>
        <dbReference type="ChEBI" id="CHEBI:58533"/>
        <dbReference type="EC" id="2.4.2.28"/>
    </reaction>
    <physiologicalReaction direction="left-to-right" evidence="8">
        <dbReference type="Rhea" id="RHEA:11853"/>
    </physiologicalReaction>
</comment>
<feature type="compositionally biased region" description="Basic residues" evidence="9">
    <location>
        <begin position="8"/>
        <end position="18"/>
    </location>
</feature>
<keyword evidence="11" id="KW-1185">Reference proteome</keyword>
<comment type="caution">
    <text evidence="10">The sequence shown here is derived from an EMBL/GenBank/DDBJ whole genome shotgun (WGS) entry which is preliminary data.</text>
</comment>
<dbReference type="InterPro" id="IPR011324">
    <property type="entry name" value="Cytotoxic_necrot_fac-like_cat"/>
</dbReference>
<evidence type="ECO:0000313" key="10">
    <source>
        <dbReference type="EMBL" id="MBA0083982.1"/>
    </source>
</evidence>
<accession>A0A7V8NMR0</accession>
<name>A0A7V8NMR0_9BACT</name>
<dbReference type="GO" id="GO:0046872">
    <property type="term" value="F:metal ion binding"/>
    <property type="evidence" value="ECO:0007669"/>
    <property type="project" value="UniProtKB-KW"/>
</dbReference>
<dbReference type="AlphaFoldDB" id="A0A7V8NMR0"/>
<comment type="catalytic activity">
    <reaction evidence="1">
        <text>inosine + phosphate = alpha-D-ribose 1-phosphate + hypoxanthine</text>
        <dbReference type="Rhea" id="RHEA:27646"/>
        <dbReference type="ChEBI" id="CHEBI:17368"/>
        <dbReference type="ChEBI" id="CHEBI:17596"/>
        <dbReference type="ChEBI" id="CHEBI:43474"/>
        <dbReference type="ChEBI" id="CHEBI:57720"/>
        <dbReference type="EC" id="2.4.2.1"/>
    </reaction>
    <physiologicalReaction direction="left-to-right" evidence="1">
        <dbReference type="Rhea" id="RHEA:27647"/>
    </physiologicalReaction>
</comment>
<comment type="catalytic activity">
    <reaction evidence="7">
        <text>adenosine + phosphate = alpha-D-ribose 1-phosphate + adenine</text>
        <dbReference type="Rhea" id="RHEA:27642"/>
        <dbReference type="ChEBI" id="CHEBI:16335"/>
        <dbReference type="ChEBI" id="CHEBI:16708"/>
        <dbReference type="ChEBI" id="CHEBI:43474"/>
        <dbReference type="ChEBI" id="CHEBI:57720"/>
        <dbReference type="EC" id="2.4.2.1"/>
    </reaction>
    <physiologicalReaction direction="left-to-right" evidence="7">
        <dbReference type="Rhea" id="RHEA:27643"/>
    </physiologicalReaction>
</comment>
<dbReference type="InterPro" id="IPR038371">
    <property type="entry name" value="Cu_polyphenol_OxRdtase_sf"/>
</dbReference>